<name>A0A834E6L6_9CHIR</name>
<dbReference type="PANTHER" id="PTHR11073">
    <property type="entry name" value="CALRETICULIN AND CALNEXIN"/>
    <property type="match status" value="1"/>
</dbReference>
<reference evidence="7 8" key="1">
    <citation type="journal article" date="2020" name="Nature">
        <title>Six reference-quality genomes reveal evolution of bat adaptations.</title>
        <authorList>
            <person name="Jebb D."/>
            <person name="Huang Z."/>
            <person name="Pippel M."/>
            <person name="Hughes G.M."/>
            <person name="Lavrichenko K."/>
            <person name="Devanna P."/>
            <person name="Winkler S."/>
            <person name="Jermiin L.S."/>
            <person name="Skirmuntt E.C."/>
            <person name="Katzourakis A."/>
            <person name="Burkitt-Gray L."/>
            <person name="Ray D.A."/>
            <person name="Sullivan K.A.M."/>
            <person name="Roscito J.G."/>
            <person name="Kirilenko B.M."/>
            <person name="Davalos L.M."/>
            <person name="Corthals A.P."/>
            <person name="Power M.L."/>
            <person name="Jones G."/>
            <person name="Ransome R.D."/>
            <person name="Dechmann D.K.N."/>
            <person name="Locatelli A.G."/>
            <person name="Puechmaille S.J."/>
            <person name="Fedrigo O."/>
            <person name="Jarvis E.D."/>
            <person name="Hiller M."/>
            <person name="Vernes S.C."/>
            <person name="Myers E.W."/>
            <person name="Teeling E.C."/>
        </authorList>
    </citation>
    <scope>NUCLEOTIDE SEQUENCE [LARGE SCALE GENOMIC DNA]</scope>
    <source>
        <strain evidence="7">Bat1K_MPI-CBG_1</strain>
    </source>
</reference>
<comment type="subcellular location">
    <subcellularLocation>
        <location evidence="1">Endoplasmic reticulum</location>
    </subcellularLocation>
</comment>
<dbReference type="GO" id="GO:0005509">
    <property type="term" value="F:calcium ion binding"/>
    <property type="evidence" value="ECO:0007669"/>
    <property type="project" value="InterPro"/>
</dbReference>
<dbReference type="InterPro" id="IPR001580">
    <property type="entry name" value="Calret/calnex"/>
</dbReference>
<dbReference type="SUPFAM" id="SSF49899">
    <property type="entry name" value="Concanavalin A-like lectins/glucanases"/>
    <property type="match status" value="1"/>
</dbReference>
<evidence type="ECO:0000256" key="2">
    <source>
        <dbReference type="ARBA" id="ARBA00010983"/>
    </source>
</evidence>
<dbReference type="Proteomes" id="UP000664940">
    <property type="component" value="Unassembled WGS sequence"/>
</dbReference>
<dbReference type="AlphaFoldDB" id="A0A834E6L6"/>
<dbReference type="PROSITE" id="PS00804">
    <property type="entry name" value="CALRETICULIN_2"/>
    <property type="match status" value="1"/>
</dbReference>
<dbReference type="GO" id="GO:0036503">
    <property type="term" value="P:ERAD pathway"/>
    <property type="evidence" value="ECO:0007669"/>
    <property type="project" value="TreeGrafter"/>
</dbReference>
<proteinExistence type="inferred from homology"/>
<dbReference type="Gene3D" id="2.60.120.200">
    <property type="match status" value="1"/>
</dbReference>
<evidence type="ECO:0000256" key="4">
    <source>
        <dbReference type="ARBA" id="ARBA00023186"/>
    </source>
</evidence>
<organism evidence="7 8">
    <name type="scientific">Phyllostomus discolor</name>
    <name type="common">pale spear-nosed bat</name>
    <dbReference type="NCBI Taxonomy" id="89673"/>
    <lineage>
        <taxon>Eukaryota</taxon>
        <taxon>Metazoa</taxon>
        <taxon>Chordata</taxon>
        <taxon>Craniata</taxon>
        <taxon>Vertebrata</taxon>
        <taxon>Euteleostomi</taxon>
        <taxon>Mammalia</taxon>
        <taxon>Eutheria</taxon>
        <taxon>Laurasiatheria</taxon>
        <taxon>Chiroptera</taxon>
        <taxon>Yangochiroptera</taxon>
        <taxon>Phyllostomidae</taxon>
        <taxon>Phyllostominae</taxon>
        <taxon>Phyllostomus</taxon>
    </lineage>
</organism>
<protein>
    <recommendedName>
        <fullName evidence="9">Calreticulin-like</fullName>
    </recommendedName>
</protein>
<evidence type="ECO:0000256" key="3">
    <source>
        <dbReference type="ARBA" id="ARBA00022824"/>
    </source>
</evidence>
<evidence type="ECO:0008006" key="9">
    <source>
        <dbReference type="Google" id="ProtNLM"/>
    </source>
</evidence>
<evidence type="ECO:0000313" key="8">
    <source>
        <dbReference type="Proteomes" id="UP000664940"/>
    </source>
</evidence>
<keyword evidence="3 5" id="KW-0256">Endoplasmic reticulum</keyword>
<evidence type="ECO:0000256" key="6">
    <source>
        <dbReference type="SAM" id="MobiDB-lite"/>
    </source>
</evidence>
<comment type="similarity">
    <text evidence="2 5">Belongs to the calreticulin family.</text>
</comment>
<comment type="caution">
    <text evidence="7">The sequence shown here is derived from an EMBL/GenBank/DDBJ whole genome shotgun (WGS) entry which is preliminary data.</text>
</comment>
<accession>A0A834E6L6</accession>
<gene>
    <name evidence="7" type="ORF">HJG60_010943</name>
</gene>
<dbReference type="PANTHER" id="PTHR11073:SF14">
    <property type="entry name" value="CALRETICULIN"/>
    <property type="match status" value="1"/>
</dbReference>
<dbReference type="GO" id="GO:0051082">
    <property type="term" value="F:unfolded protein binding"/>
    <property type="evidence" value="ECO:0007669"/>
    <property type="project" value="InterPro"/>
</dbReference>
<evidence type="ECO:0000256" key="1">
    <source>
        <dbReference type="ARBA" id="ARBA00004240"/>
    </source>
</evidence>
<feature type="compositionally biased region" description="Basic and acidic residues" evidence="6">
    <location>
        <begin position="155"/>
        <end position="190"/>
    </location>
</feature>
<evidence type="ECO:0000313" key="7">
    <source>
        <dbReference type="EMBL" id="KAF6109735.1"/>
    </source>
</evidence>
<dbReference type="PROSITE" id="PS00805">
    <property type="entry name" value="CALRETICULIN_REPEAT"/>
    <property type="match status" value="1"/>
</dbReference>
<dbReference type="InterPro" id="IPR013320">
    <property type="entry name" value="ConA-like_dom_sf"/>
</dbReference>
<dbReference type="InterPro" id="IPR018124">
    <property type="entry name" value="Calret/calnex_CS"/>
</dbReference>
<feature type="compositionally biased region" description="Acidic residues" evidence="6">
    <location>
        <begin position="194"/>
        <end position="208"/>
    </location>
</feature>
<dbReference type="Pfam" id="PF00262">
    <property type="entry name" value="Calreticulin"/>
    <property type="match status" value="1"/>
</dbReference>
<sequence>MCSESEYYIMFGPDICGFGNNRVQVILHYQGKYHEDNKTIKCRDWEDFEYIPDPDAKKPDDWNKGQWKPRIMDNPNYQGEWIYPEMDNPEYKPDPTICRYYNIRVLSLDLWQVKSGSIFENFLLTNDEEFAEEVGNKTWRIKRTSVNYFEIAHSKQDVEKQRREPSGERVKRKQEEEAKKKREKEEKGEVDIWGIEEEGNKEDFSEEPGNDRQMKEADAERAFLGKKKEVHANWKNEP</sequence>
<keyword evidence="4 5" id="KW-0143">Chaperone</keyword>
<dbReference type="GO" id="GO:0006457">
    <property type="term" value="P:protein folding"/>
    <property type="evidence" value="ECO:0007669"/>
    <property type="project" value="InterPro"/>
</dbReference>
<feature type="compositionally biased region" description="Basic and acidic residues" evidence="6">
    <location>
        <begin position="209"/>
        <end position="238"/>
    </location>
</feature>
<feature type="region of interest" description="Disordered" evidence="6">
    <location>
        <begin position="155"/>
        <end position="238"/>
    </location>
</feature>
<dbReference type="EMBL" id="JABVXQ010000005">
    <property type="protein sequence ID" value="KAF6109735.1"/>
    <property type="molecule type" value="Genomic_DNA"/>
</dbReference>
<dbReference type="SUPFAM" id="SSF63887">
    <property type="entry name" value="P-domain of calnexin/calreticulin"/>
    <property type="match status" value="1"/>
</dbReference>
<dbReference type="InterPro" id="IPR009033">
    <property type="entry name" value="Calreticulin/calnexin_P_dom_sf"/>
</dbReference>
<dbReference type="GO" id="GO:0005789">
    <property type="term" value="C:endoplasmic reticulum membrane"/>
    <property type="evidence" value="ECO:0007669"/>
    <property type="project" value="TreeGrafter"/>
</dbReference>
<evidence type="ECO:0000256" key="5">
    <source>
        <dbReference type="RuleBase" id="RU362126"/>
    </source>
</evidence>